<gene>
    <name evidence="3" type="ORF">D7X32_24985</name>
</gene>
<reference evidence="4" key="1">
    <citation type="submission" date="2018-09" db="EMBL/GenBank/DDBJ databases">
        <authorList>
            <person name="Livingstone P.G."/>
            <person name="Whitworth D.E."/>
        </authorList>
    </citation>
    <scope>NUCLEOTIDE SEQUENCE [LARGE SCALE GENOMIC DNA]</scope>
    <source>
        <strain evidence="4">CA043D</strain>
    </source>
</reference>
<feature type="signal peptide" evidence="2">
    <location>
        <begin position="1"/>
        <end position="22"/>
    </location>
</feature>
<feature type="region of interest" description="Disordered" evidence="1">
    <location>
        <begin position="240"/>
        <end position="273"/>
    </location>
</feature>
<evidence type="ECO:0000313" key="4">
    <source>
        <dbReference type="Proteomes" id="UP000268313"/>
    </source>
</evidence>
<dbReference type="EMBL" id="RAWE01000103">
    <property type="protein sequence ID" value="RKG99931.1"/>
    <property type="molecule type" value="Genomic_DNA"/>
</dbReference>
<name>A0A3A8KBY9_9BACT</name>
<evidence type="ECO:0008006" key="5">
    <source>
        <dbReference type="Google" id="ProtNLM"/>
    </source>
</evidence>
<accession>A0A3A8KBY9</accession>
<dbReference type="OrthoDB" id="5495209at2"/>
<protein>
    <recommendedName>
        <fullName evidence="5">Lipoprotein</fullName>
    </recommendedName>
</protein>
<evidence type="ECO:0000256" key="1">
    <source>
        <dbReference type="SAM" id="MobiDB-lite"/>
    </source>
</evidence>
<dbReference type="AlphaFoldDB" id="A0A3A8KBY9"/>
<evidence type="ECO:0000256" key="2">
    <source>
        <dbReference type="SAM" id="SignalP"/>
    </source>
</evidence>
<dbReference type="Gene3D" id="2.50.20.10">
    <property type="entry name" value="Lipoprotein localisation LolA/LolB/LppX"/>
    <property type="match status" value="1"/>
</dbReference>
<evidence type="ECO:0000313" key="3">
    <source>
        <dbReference type="EMBL" id="RKG99931.1"/>
    </source>
</evidence>
<dbReference type="RefSeq" id="WP_120605077.1">
    <property type="nucleotide sequence ID" value="NZ_JABFJX010000145.1"/>
</dbReference>
<keyword evidence="2" id="KW-0732">Signal</keyword>
<proteinExistence type="predicted"/>
<dbReference type="Proteomes" id="UP000268313">
    <property type="component" value="Unassembled WGS sequence"/>
</dbReference>
<comment type="caution">
    <text evidence="3">The sequence shown here is derived from an EMBL/GenBank/DDBJ whole genome shotgun (WGS) entry which is preliminary data.</text>
</comment>
<keyword evidence="4" id="KW-1185">Reference proteome</keyword>
<feature type="chain" id="PRO_5017270493" description="Lipoprotein" evidence="2">
    <location>
        <begin position="23"/>
        <end position="273"/>
    </location>
</feature>
<sequence>MRALLLLPLVCLLACRSSSSGGANDAELMAQVREKLAARDAKLQAYQLEGTQTEGDTASAGFTFAYRAPQKMRGTVSAPQARQVWWDGKHLYEQVEATKQFTTFTSQVSAEKLSAFLTEIFTPFVPDGFRAPLLLRSTKAKRTPGLPQAKEAVELTMALEGEAGGGVEVTYVLRWPSLDFLAKKTRAPDGTRAEVRMEEEHCDAALGLCVPRKLTRWLGDAKQGETVLTKVDLKASLPNDAFTPATPDGYSVQTRTLVDSEAQESGPKPPAGG</sequence>
<organism evidence="3 4">
    <name type="scientific">Corallococcus carmarthensis</name>
    <dbReference type="NCBI Taxonomy" id="2316728"/>
    <lineage>
        <taxon>Bacteria</taxon>
        <taxon>Pseudomonadati</taxon>
        <taxon>Myxococcota</taxon>
        <taxon>Myxococcia</taxon>
        <taxon>Myxococcales</taxon>
        <taxon>Cystobacterineae</taxon>
        <taxon>Myxococcaceae</taxon>
        <taxon>Corallococcus</taxon>
    </lineage>
</organism>